<dbReference type="Proteomes" id="UP000095349">
    <property type="component" value="Chromosome"/>
</dbReference>
<proteinExistence type="predicted"/>
<dbReference type="GO" id="GO:0006167">
    <property type="term" value="P:AMP biosynthetic process"/>
    <property type="evidence" value="ECO:0007669"/>
    <property type="project" value="TreeGrafter"/>
</dbReference>
<gene>
    <name evidence="4" type="primary">ndx1</name>
    <name evidence="4" type="ORF">A4G23_02546</name>
</gene>
<dbReference type="Gene3D" id="3.90.79.10">
    <property type="entry name" value="Nucleoside Triphosphate Pyrophosphohydrolase"/>
    <property type="match status" value="1"/>
</dbReference>
<keyword evidence="1 4" id="KW-0378">Hydrolase</keyword>
<evidence type="ECO:0000256" key="2">
    <source>
        <dbReference type="SAM" id="MobiDB-lite"/>
    </source>
</evidence>
<name>A0A1D8G2N7_9ACTN</name>
<dbReference type="Pfam" id="PF00293">
    <property type="entry name" value="NUDIX"/>
    <property type="match status" value="1"/>
</dbReference>
<dbReference type="KEGG" id="srn:A4G23_02546"/>
<dbReference type="EMBL" id="CP017316">
    <property type="protein sequence ID" value="AOT59703.1"/>
    <property type="molecule type" value="Genomic_DNA"/>
</dbReference>
<accession>A0A1D8G2N7</accession>
<evidence type="ECO:0000256" key="1">
    <source>
        <dbReference type="ARBA" id="ARBA00022801"/>
    </source>
</evidence>
<dbReference type="OrthoDB" id="4287477at2"/>
<dbReference type="InterPro" id="IPR051325">
    <property type="entry name" value="Nudix_hydrolase_domain"/>
</dbReference>
<dbReference type="AlphaFoldDB" id="A0A1D8G2N7"/>
<dbReference type="InterPro" id="IPR000086">
    <property type="entry name" value="NUDIX_hydrolase_dom"/>
</dbReference>
<evidence type="ECO:0000313" key="4">
    <source>
        <dbReference type="EMBL" id="AOT59703.1"/>
    </source>
</evidence>
<sequence>MTGPAGAADGGRGRAAGDGPAAGKDGKGTATGRGGARPAVVLAAGCVLWRPAQDGTVELCLVHRPKYDDWSFPKGKAKRGEDLLAAAVREVREETGHVCLPGTRLGTVRYRAGAREKEVAYWSARAASGAFTPSREVDAVRWLPPEEARRLLTHPQDRPVVDWFLTAP</sequence>
<dbReference type="GO" id="GO:0006754">
    <property type="term" value="P:ATP biosynthetic process"/>
    <property type="evidence" value="ECO:0007669"/>
    <property type="project" value="TreeGrafter"/>
</dbReference>
<feature type="region of interest" description="Disordered" evidence="2">
    <location>
        <begin position="1"/>
        <end position="34"/>
    </location>
</feature>
<reference evidence="4 5" key="1">
    <citation type="submission" date="2016-09" db="EMBL/GenBank/DDBJ databases">
        <title>Streptomyces rubrolavendulae MJM4426 Genome sequencing and assembly.</title>
        <authorList>
            <person name="Kim J.-G."/>
        </authorList>
    </citation>
    <scope>NUCLEOTIDE SEQUENCE [LARGE SCALE GENOMIC DNA]</scope>
    <source>
        <strain evidence="4 5">MJM4426</strain>
    </source>
</reference>
<evidence type="ECO:0000259" key="3">
    <source>
        <dbReference type="PROSITE" id="PS51462"/>
    </source>
</evidence>
<keyword evidence="5" id="KW-1185">Reference proteome</keyword>
<dbReference type="SUPFAM" id="SSF55811">
    <property type="entry name" value="Nudix"/>
    <property type="match status" value="1"/>
</dbReference>
<dbReference type="PROSITE" id="PS00893">
    <property type="entry name" value="NUDIX_BOX"/>
    <property type="match status" value="1"/>
</dbReference>
<dbReference type="PATRIC" id="fig|285473.5.peg.2667"/>
<dbReference type="InterPro" id="IPR020084">
    <property type="entry name" value="NUDIX_hydrolase_CS"/>
</dbReference>
<dbReference type="GO" id="GO:0004081">
    <property type="term" value="F:bis(5'-nucleosyl)-tetraphosphatase (asymmetrical) activity"/>
    <property type="evidence" value="ECO:0007669"/>
    <property type="project" value="TreeGrafter"/>
</dbReference>
<evidence type="ECO:0000313" key="5">
    <source>
        <dbReference type="Proteomes" id="UP000095349"/>
    </source>
</evidence>
<dbReference type="PROSITE" id="PS51462">
    <property type="entry name" value="NUDIX"/>
    <property type="match status" value="1"/>
</dbReference>
<dbReference type="PANTHER" id="PTHR21340">
    <property type="entry name" value="DIADENOSINE 5,5-P1,P4-TETRAPHOSPHATE PYROPHOSPHOHYDROLASE MUTT"/>
    <property type="match status" value="1"/>
</dbReference>
<dbReference type="InterPro" id="IPR015797">
    <property type="entry name" value="NUDIX_hydrolase-like_dom_sf"/>
</dbReference>
<dbReference type="CDD" id="cd03673">
    <property type="entry name" value="NUDIX_Ap6A_hydrolase"/>
    <property type="match status" value="1"/>
</dbReference>
<dbReference type="PANTHER" id="PTHR21340:SF0">
    <property type="entry name" value="BIS(5'-NUCLEOSYL)-TETRAPHOSPHATASE [ASYMMETRICAL]"/>
    <property type="match status" value="1"/>
</dbReference>
<organism evidence="4 5">
    <name type="scientific">Streptomyces rubrolavendulae</name>
    <dbReference type="NCBI Taxonomy" id="285473"/>
    <lineage>
        <taxon>Bacteria</taxon>
        <taxon>Bacillati</taxon>
        <taxon>Actinomycetota</taxon>
        <taxon>Actinomycetes</taxon>
        <taxon>Kitasatosporales</taxon>
        <taxon>Streptomycetaceae</taxon>
        <taxon>Streptomyces</taxon>
    </lineage>
</organism>
<protein>
    <submittedName>
        <fullName evidence="4">Diadenosine hexaphosphate hydrolase</fullName>
        <ecNumber evidence="4">3.6.1.61</ecNumber>
    </submittedName>
</protein>
<dbReference type="STRING" id="285473.A4G23_02546"/>
<dbReference type="EC" id="3.6.1.61" evidence="4"/>
<feature type="domain" description="Nudix hydrolase" evidence="3">
    <location>
        <begin position="39"/>
        <end position="166"/>
    </location>
</feature>